<proteinExistence type="predicted"/>
<gene>
    <name evidence="1" type="ORF">GALL_59600</name>
</gene>
<name>A0A1J5T9C7_9ZZZZ</name>
<dbReference type="AlphaFoldDB" id="A0A1J5T9C7"/>
<sequence length="238" mass="27573">MKKQIICLIIVVFGYLQLTAQNEVWNKKRISASLVENFVVSPAQKKVKNGEYFVINDKKQELVRGKFKDGKKDSVWNFFNKNGEIIQQFDYRNNKMLYNVIDETSIVKEKFTIDTTVTGTLKVIPARKIGGVNYGFYLLYNEKSLPVQVKQQQDDVLMEYVFTISDTGNLEEWHIVFSSRFYNDDIKMSIRGLPSDAYEFTPAMIDGKPVRSKVVYQIPLNINQARDKGTYNIPTHQN</sequence>
<comment type="caution">
    <text evidence="1">The sequence shown here is derived from an EMBL/GenBank/DDBJ whole genome shotgun (WGS) entry which is preliminary data.</text>
</comment>
<protein>
    <recommendedName>
        <fullName evidence="2">MORN repeat variant</fullName>
    </recommendedName>
</protein>
<dbReference type="Gene3D" id="2.20.110.10">
    <property type="entry name" value="Histone H3 K4-specific methyltransferase SET7/9 N-terminal domain"/>
    <property type="match status" value="1"/>
</dbReference>
<reference evidence="1" key="1">
    <citation type="submission" date="2016-10" db="EMBL/GenBank/DDBJ databases">
        <title>Sequence of Gallionella enrichment culture.</title>
        <authorList>
            <person name="Poehlein A."/>
            <person name="Muehling M."/>
            <person name="Daniel R."/>
        </authorList>
    </citation>
    <scope>NUCLEOTIDE SEQUENCE</scope>
</reference>
<dbReference type="SUPFAM" id="SSF82185">
    <property type="entry name" value="Histone H3 K4-specific methyltransferase SET7/9 N-terminal domain"/>
    <property type="match status" value="1"/>
</dbReference>
<evidence type="ECO:0008006" key="2">
    <source>
        <dbReference type="Google" id="ProtNLM"/>
    </source>
</evidence>
<evidence type="ECO:0000313" key="1">
    <source>
        <dbReference type="EMBL" id="OIR12893.1"/>
    </source>
</evidence>
<dbReference type="EMBL" id="MLJW01000016">
    <property type="protein sequence ID" value="OIR12893.1"/>
    <property type="molecule type" value="Genomic_DNA"/>
</dbReference>
<accession>A0A1J5T9C7</accession>
<organism evidence="1">
    <name type="scientific">mine drainage metagenome</name>
    <dbReference type="NCBI Taxonomy" id="410659"/>
    <lineage>
        <taxon>unclassified sequences</taxon>
        <taxon>metagenomes</taxon>
        <taxon>ecological metagenomes</taxon>
    </lineage>
</organism>